<evidence type="ECO:0000313" key="2">
    <source>
        <dbReference type="EMBL" id="NGZ84596.1"/>
    </source>
</evidence>
<organism evidence="2 3">
    <name type="scientific">Duganella aceris</name>
    <dbReference type="NCBI Taxonomy" id="2703883"/>
    <lineage>
        <taxon>Bacteria</taxon>
        <taxon>Pseudomonadati</taxon>
        <taxon>Pseudomonadota</taxon>
        <taxon>Betaproteobacteria</taxon>
        <taxon>Burkholderiales</taxon>
        <taxon>Oxalobacteraceae</taxon>
        <taxon>Telluria group</taxon>
        <taxon>Duganella</taxon>
    </lineage>
</organism>
<keyword evidence="1" id="KW-0812">Transmembrane</keyword>
<dbReference type="NCBIfam" id="TIGR02532">
    <property type="entry name" value="IV_pilin_GFxxxE"/>
    <property type="match status" value="1"/>
</dbReference>
<dbReference type="PANTHER" id="PTHR30093:SF7">
    <property type="entry name" value="MSHA MAJOR PILIN SUBUNIT MSHA"/>
    <property type="match status" value="1"/>
</dbReference>
<keyword evidence="1" id="KW-0472">Membrane</keyword>
<dbReference type="EMBL" id="JAADJT010000004">
    <property type="protein sequence ID" value="NGZ84596.1"/>
    <property type="molecule type" value="Genomic_DNA"/>
</dbReference>
<evidence type="ECO:0000313" key="3">
    <source>
        <dbReference type="Proteomes" id="UP000666369"/>
    </source>
</evidence>
<dbReference type="Pfam" id="PF07963">
    <property type="entry name" value="N_methyl"/>
    <property type="match status" value="1"/>
</dbReference>
<sequence>MQTKPSRSFARNAQGGFTLIELIVVIVILGILAATALPRFANLGADARLAKMNGARAAISSASAMYHGRWLAAGSPSTGTSSYDTPAVTVNNTTGYPTFAGIAAAVDLTGFDASTFATDGVLRPGPTATDFTGCSVTYVPSSGAVTIAAVIGSC</sequence>
<dbReference type="InterPro" id="IPR045584">
    <property type="entry name" value="Pilin-like"/>
</dbReference>
<dbReference type="InterPro" id="IPR012902">
    <property type="entry name" value="N_methyl_site"/>
</dbReference>
<dbReference type="SUPFAM" id="SSF54523">
    <property type="entry name" value="Pili subunits"/>
    <property type="match status" value="1"/>
</dbReference>
<dbReference type="Proteomes" id="UP000666369">
    <property type="component" value="Unassembled WGS sequence"/>
</dbReference>
<proteinExistence type="predicted"/>
<protein>
    <submittedName>
        <fullName evidence="2">Prepilin-type N-terminal cleavage/methylation domain-containing protein</fullName>
    </submittedName>
</protein>
<dbReference type="PROSITE" id="PS00409">
    <property type="entry name" value="PROKAR_NTER_METHYL"/>
    <property type="match status" value="1"/>
</dbReference>
<comment type="caution">
    <text evidence="2">The sequence shown here is derived from an EMBL/GenBank/DDBJ whole genome shotgun (WGS) entry which is preliminary data.</text>
</comment>
<gene>
    <name evidence="2" type="ORF">GW587_10030</name>
</gene>
<name>A0ABX0FJ84_9BURK</name>
<accession>A0ABX0FJ84</accession>
<keyword evidence="3" id="KW-1185">Reference proteome</keyword>
<evidence type="ECO:0000256" key="1">
    <source>
        <dbReference type="SAM" id="Phobius"/>
    </source>
</evidence>
<dbReference type="PANTHER" id="PTHR30093">
    <property type="entry name" value="GENERAL SECRETION PATHWAY PROTEIN G"/>
    <property type="match status" value="1"/>
</dbReference>
<dbReference type="RefSeq" id="WP_166101915.1">
    <property type="nucleotide sequence ID" value="NZ_JAADJT010000004.1"/>
</dbReference>
<feature type="transmembrane region" description="Helical" evidence="1">
    <location>
        <begin position="20"/>
        <end position="41"/>
    </location>
</feature>
<dbReference type="Gene3D" id="3.30.700.10">
    <property type="entry name" value="Glycoprotein, Type 4 Pilin"/>
    <property type="match status" value="1"/>
</dbReference>
<keyword evidence="1" id="KW-1133">Transmembrane helix</keyword>
<reference evidence="3" key="1">
    <citation type="submission" date="2023-07" db="EMBL/GenBank/DDBJ databases">
        <title>Duganella aceri sp. nov., isolated from tree sap.</title>
        <authorList>
            <person name="Kim I.S."/>
        </authorList>
    </citation>
    <scope>NUCLEOTIDE SEQUENCE [LARGE SCALE GENOMIC DNA]</scope>
    <source>
        <strain evidence="3">SAP-35</strain>
    </source>
</reference>